<protein>
    <submittedName>
        <fullName evidence="1">Uncharacterized protein</fullName>
    </submittedName>
</protein>
<evidence type="ECO:0000313" key="2">
    <source>
        <dbReference type="Proteomes" id="UP001331761"/>
    </source>
</evidence>
<evidence type="ECO:0000313" key="1">
    <source>
        <dbReference type="EMBL" id="KAK5981435.1"/>
    </source>
</evidence>
<name>A0AAN8FP12_TRICO</name>
<accession>A0AAN8FP12</accession>
<reference evidence="1 2" key="1">
    <citation type="submission" date="2019-10" db="EMBL/GenBank/DDBJ databases">
        <title>Assembly and Annotation for the nematode Trichostrongylus colubriformis.</title>
        <authorList>
            <person name="Martin J."/>
        </authorList>
    </citation>
    <scope>NUCLEOTIDE SEQUENCE [LARGE SCALE GENOMIC DNA]</scope>
    <source>
        <strain evidence="1">G859</strain>
        <tissue evidence="1">Whole worm</tissue>
    </source>
</reference>
<gene>
    <name evidence="1" type="ORF">GCK32_021309</name>
</gene>
<proteinExistence type="predicted"/>
<dbReference type="AlphaFoldDB" id="A0AAN8FP12"/>
<comment type="caution">
    <text evidence="1">The sequence shown here is derived from an EMBL/GenBank/DDBJ whole genome shotgun (WGS) entry which is preliminary data.</text>
</comment>
<dbReference type="Proteomes" id="UP001331761">
    <property type="component" value="Unassembled WGS sequence"/>
</dbReference>
<sequence>MFVQRCAVILFPLKRDRHGVLGFVRNTKKLIIGTTFVALITQVCIQSFESYTL</sequence>
<dbReference type="EMBL" id="WIXE01006275">
    <property type="protein sequence ID" value="KAK5981435.1"/>
    <property type="molecule type" value="Genomic_DNA"/>
</dbReference>
<keyword evidence="2" id="KW-1185">Reference proteome</keyword>
<organism evidence="1 2">
    <name type="scientific">Trichostrongylus colubriformis</name>
    <name type="common">Black scour worm</name>
    <dbReference type="NCBI Taxonomy" id="6319"/>
    <lineage>
        <taxon>Eukaryota</taxon>
        <taxon>Metazoa</taxon>
        <taxon>Ecdysozoa</taxon>
        <taxon>Nematoda</taxon>
        <taxon>Chromadorea</taxon>
        <taxon>Rhabditida</taxon>
        <taxon>Rhabditina</taxon>
        <taxon>Rhabditomorpha</taxon>
        <taxon>Strongyloidea</taxon>
        <taxon>Trichostrongylidae</taxon>
        <taxon>Trichostrongylus</taxon>
    </lineage>
</organism>